<keyword evidence="3" id="KW-1185">Reference proteome</keyword>
<dbReference type="Proteomes" id="UP000828390">
    <property type="component" value="Unassembled WGS sequence"/>
</dbReference>
<protein>
    <submittedName>
        <fullName evidence="2">Uncharacterized protein</fullName>
    </submittedName>
</protein>
<dbReference type="EMBL" id="JAIWYP010000014">
    <property type="protein sequence ID" value="KAH3711801.1"/>
    <property type="molecule type" value="Genomic_DNA"/>
</dbReference>
<name>A0A9D3Z6R8_DREPO</name>
<evidence type="ECO:0000313" key="3">
    <source>
        <dbReference type="Proteomes" id="UP000828390"/>
    </source>
</evidence>
<reference evidence="2" key="1">
    <citation type="journal article" date="2019" name="bioRxiv">
        <title>The Genome of the Zebra Mussel, Dreissena polymorpha: A Resource for Invasive Species Research.</title>
        <authorList>
            <person name="McCartney M.A."/>
            <person name="Auch B."/>
            <person name="Kono T."/>
            <person name="Mallez S."/>
            <person name="Zhang Y."/>
            <person name="Obille A."/>
            <person name="Becker A."/>
            <person name="Abrahante J.E."/>
            <person name="Garbe J."/>
            <person name="Badalamenti J.P."/>
            <person name="Herman A."/>
            <person name="Mangelson H."/>
            <person name="Liachko I."/>
            <person name="Sullivan S."/>
            <person name="Sone E.D."/>
            <person name="Koren S."/>
            <person name="Silverstein K.A.T."/>
            <person name="Beckman K.B."/>
            <person name="Gohl D.M."/>
        </authorList>
    </citation>
    <scope>NUCLEOTIDE SEQUENCE</scope>
    <source>
        <strain evidence="2">Duluth1</strain>
        <tissue evidence="2">Whole animal</tissue>
    </source>
</reference>
<organism evidence="2 3">
    <name type="scientific">Dreissena polymorpha</name>
    <name type="common">Zebra mussel</name>
    <name type="synonym">Mytilus polymorpha</name>
    <dbReference type="NCBI Taxonomy" id="45954"/>
    <lineage>
        <taxon>Eukaryota</taxon>
        <taxon>Metazoa</taxon>
        <taxon>Spiralia</taxon>
        <taxon>Lophotrochozoa</taxon>
        <taxon>Mollusca</taxon>
        <taxon>Bivalvia</taxon>
        <taxon>Autobranchia</taxon>
        <taxon>Heteroconchia</taxon>
        <taxon>Euheterodonta</taxon>
        <taxon>Imparidentia</taxon>
        <taxon>Neoheterodontei</taxon>
        <taxon>Myida</taxon>
        <taxon>Dreissenoidea</taxon>
        <taxon>Dreissenidae</taxon>
        <taxon>Dreissena</taxon>
    </lineage>
</organism>
<gene>
    <name evidence="2" type="ORF">DPMN_071475</name>
</gene>
<feature type="region of interest" description="Disordered" evidence="1">
    <location>
        <begin position="76"/>
        <end position="121"/>
    </location>
</feature>
<feature type="compositionally biased region" description="Basic and acidic residues" evidence="1">
    <location>
        <begin position="84"/>
        <end position="95"/>
    </location>
</feature>
<reference evidence="2" key="2">
    <citation type="submission" date="2020-11" db="EMBL/GenBank/DDBJ databases">
        <authorList>
            <person name="McCartney M.A."/>
            <person name="Auch B."/>
            <person name="Kono T."/>
            <person name="Mallez S."/>
            <person name="Becker A."/>
            <person name="Gohl D.M."/>
            <person name="Silverstein K.A.T."/>
            <person name="Koren S."/>
            <person name="Bechman K.B."/>
            <person name="Herman A."/>
            <person name="Abrahante J.E."/>
            <person name="Garbe J."/>
        </authorList>
    </citation>
    <scope>NUCLEOTIDE SEQUENCE</scope>
    <source>
        <strain evidence="2">Duluth1</strain>
        <tissue evidence="2">Whole animal</tissue>
    </source>
</reference>
<dbReference type="AlphaFoldDB" id="A0A9D3Z6R8"/>
<proteinExistence type="predicted"/>
<evidence type="ECO:0000256" key="1">
    <source>
        <dbReference type="SAM" id="MobiDB-lite"/>
    </source>
</evidence>
<comment type="caution">
    <text evidence="2">The sequence shown here is derived from an EMBL/GenBank/DDBJ whole genome shotgun (WGS) entry which is preliminary data.</text>
</comment>
<sequence>MVNIKTKQDNPSYEVPRTKDQILQVAGKAFDNLLSASADKEISTHGDMSFMDSTTILTIKSVNKKATHITQFLTEKTKRRRQNKRIEYVLRESGDRPQNIRRPPLPRNLHRRMGGCQHATS</sequence>
<evidence type="ECO:0000313" key="2">
    <source>
        <dbReference type="EMBL" id="KAH3711801.1"/>
    </source>
</evidence>
<accession>A0A9D3Z6R8</accession>